<dbReference type="GO" id="GO:0006412">
    <property type="term" value="P:translation"/>
    <property type="evidence" value="ECO:0007669"/>
    <property type="project" value="UniProtKB-UniRule"/>
</dbReference>
<evidence type="ECO:0000256" key="1">
    <source>
        <dbReference type="ARBA" id="ARBA00007594"/>
    </source>
</evidence>
<dbReference type="NCBIfam" id="NF004711">
    <property type="entry name" value="PRK06049.1"/>
    <property type="match status" value="1"/>
</dbReference>
<dbReference type="InterPro" id="IPR035808">
    <property type="entry name" value="Ribosomal_uL30_euk_arc"/>
</dbReference>
<dbReference type="GO" id="GO:0003735">
    <property type="term" value="F:structural constituent of ribosome"/>
    <property type="evidence" value="ECO:0007669"/>
    <property type="project" value="UniProtKB-UniRule"/>
</dbReference>
<sequence length="172" mass="19764">MGVKVSPEAREYERATTRLAVVRVRGPVGVRRDIEDTMRMLKLLRRNWCVLIDDRPSYLGMLQKIKDYVTWGEVEPDTVAALLKKRGELEGGRPVTDEYVSEHTEYDSVEEFARAYCEFEAELDDIPKLKPFFRLHPPRGGYERGGIKKPYTLGGALGYRGKAINDLLERMI</sequence>
<evidence type="ECO:0000313" key="7">
    <source>
        <dbReference type="Proteomes" id="UP000619545"/>
    </source>
</evidence>
<organism evidence="6 7">
    <name type="scientific">Methanopyrus kandleri</name>
    <dbReference type="NCBI Taxonomy" id="2320"/>
    <lineage>
        <taxon>Archaea</taxon>
        <taxon>Methanobacteriati</taxon>
        <taxon>Methanobacteriota</taxon>
        <taxon>Methanomada group</taxon>
        <taxon>Methanopyri</taxon>
        <taxon>Methanopyrales</taxon>
        <taxon>Methanopyraceae</taxon>
        <taxon>Methanopyrus</taxon>
    </lineage>
</organism>
<dbReference type="RefSeq" id="WP_148679888.1">
    <property type="nucleotide sequence ID" value="NZ_DUJS01000004.1"/>
</dbReference>
<dbReference type="GO" id="GO:0000463">
    <property type="term" value="P:maturation of LSU-rRNA from tricistronic rRNA transcript (SSU-rRNA, 5.8S rRNA, LSU-rRNA)"/>
    <property type="evidence" value="ECO:0007669"/>
    <property type="project" value="TreeGrafter"/>
</dbReference>
<dbReference type="PANTHER" id="PTHR11524">
    <property type="entry name" value="60S RIBOSOMAL PROTEIN L7"/>
    <property type="match status" value="1"/>
</dbReference>
<reference evidence="6" key="1">
    <citation type="journal article" date="2020" name="bioRxiv">
        <title>A rank-normalized archaeal taxonomy based on genome phylogeny resolves widespread incomplete and uneven classifications.</title>
        <authorList>
            <person name="Rinke C."/>
            <person name="Chuvochina M."/>
            <person name="Mussig A.J."/>
            <person name="Chaumeil P.-A."/>
            <person name="Waite D.W."/>
            <person name="Whitman W.B."/>
            <person name="Parks D.H."/>
            <person name="Hugenholtz P."/>
        </authorList>
    </citation>
    <scope>NUCLEOTIDE SEQUENCE</scope>
    <source>
        <strain evidence="6">UBA8853</strain>
    </source>
</reference>
<dbReference type="Gene3D" id="1.10.15.30">
    <property type="match status" value="1"/>
</dbReference>
<dbReference type="AlphaFoldDB" id="A0A832WPR1"/>
<dbReference type="Pfam" id="PF00327">
    <property type="entry name" value="Ribosomal_L30"/>
    <property type="match status" value="1"/>
</dbReference>
<comment type="caution">
    <text evidence="6">The sequence shown here is derived from an EMBL/GenBank/DDBJ whole genome shotgun (WGS) entry which is preliminary data.</text>
</comment>
<dbReference type="InterPro" id="IPR039699">
    <property type="entry name" value="Ribosomal_uL30"/>
</dbReference>
<dbReference type="SUPFAM" id="SSF55129">
    <property type="entry name" value="Ribosomal protein L30p/L7e"/>
    <property type="match status" value="1"/>
</dbReference>
<dbReference type="InterPro" id="IPR005997">
    <property type="entry name" value="Ribosomal_uL30_arc"/>
</dbReference>
<dbReference type="GO" id="GO:0003723">
    <property type="term" value="F:RNA binding"/>
    <property type="evidence" value="ECO:0007669"/>
    <property type="project" value="TreeGrafter"/>
</dbReference>
<evidence type="ECO:0000256" key="3">
    <source>
        <dbReference type="ARBA" id="ARBA00023274"/>
    </source>
</evidence>
<dbReference type="EMBL" id="DUJS01000004">
    <property type="protein sequence ID" value="HII70834.1"/>
    <property type="molecule type" value="Genomic_DNA"/>
</dbReference>
<comment type="subunit">
    <text evidence="4">Part of the 50S ribosomal subunit.</text>
</comment>
<dbReference type="CDD" id="cd01657">
    <property type="entry name" value="Ribosomal_L7_archeal_euk"/>
    <property type="match status" value="1"/>
</dbReference>
<dbReference type="InterPro" id="IPR036919">
    <property type="entry name" value="Ribo_uL30_ferredoxin-like_sf"/>
</dbReference>
<evidence type="ECO:0000256" key="4">
    <source>
        <dbReference type="HAMAP-Rule" id="MF_01371"/>
    </source>
</evidence>
<keyword evidence="2 4" id="KW-0689">Ribosomal protein</keyword>
<comment type="similarity">
    <text evidence="1 4">Belongs to the universal ribosomal protein uL30 family.</text>
</comment>
<name>A0A832WPR1_9EURY</name>
<evidence type="ECO:0000256" key="2">
    <source>
        <dbReference type="ARBA" id="ARBA00022980"/>
    </source>
</evidence>
<protein>
    <recommendedName>
        <fullName evidence="4">Large ribosomal subunit protein uL30</fullName>
    </recommendedName>
</protein>
<dbReference type="NCBIfam" id="TIGR01309">
    <property type="entry name" value="uL30_arch"/>
    <property type="match status" value="1"/>
</dbReference>
<accession>A0A832WPR1</accession>
<feature type="domain" description="Large ribosomal subunit protein uL30-like ferredoxin-like fold" evidence="5">
    <location>
        <begin position="19"/>
        <end position="69"/>
    </location>
</feature>
<evidence type="ECO:0000313" key="6">
    <source>
        <dbReference type="EMBL" id="HII70834.1"/>
    </source>
</evidence>
<dbReference type="HAMAP" id="MF_01371_A">
    <property type="entry name" value="Ribosomal_uL30_A"/>
    <property type="match status" value="1"/>
</dbReference>
<proteinExistence type="inferred from homology"/>
<evidence type="ECO:0000259" key="5">
    <source>
        <dbReference type="Pfam" id="PF00327"/>
    </source>
</evidence>
<gene>
    <name evidence="4" type="primary">rpl30</name>
    <name evidence="6" type="ORF">HA336_06355</name>
</gene>
<dbReference type="PANTHER" id="PTHR11524:SF16">
    <property type="entry name" value="LARGE RIBOSOMAL SUBUNIT PROTEIN UL30"/>
    <property type="match status" value="1"/>
</dbReference>
<dbReference type="InterPro" id="IPR016082">
    <property type="entry name" value="Ribosomal_uL30_ferredoxin-like"/>
</dbReference>
<dbReference type="GO" id="GO:0022625">
    <property type="term" value="C:cytosolic large ribosomal subunit"/>
    <property type="evidence" value="ECO:0007669"/>
    <property type="project" value="UniProtKB-UniRule"/>
</dbReference>
<dbReference type="GeneID" id="1477331"/>
<dbReference type="Proteomes" id="UP000619545">
    <property type="component" value="Unassembled WGS sequence"/>
</dbReference>
<dbReference type="Gene3D" id="3.30.1390.20">
    <property type="entry name" value="Ribosomal protein L30, ferredoxin-like fold domain"/>
    <property type="match status" value="1"/>
</dbReference>
<keyword evidence="3 4" id="KW-0687">Ribonucleoprotein</keyword>